<organism evidence="3 5">
    <name type="scientific">Klebsiella quasivariicola</name>
    <dbReference type="NCBI Taxonomy" id="2026240"/>
    <lineage>
        <taxon>Bacteria</taxon>
        <taxon>Pseudomonadati</taxon>
        <taxon>Pseudomonadota</taxon>
        <taxon>Gammaproteobacteria</taxon>
        <taxon>Enterobacterales</taxon>
        <taxon>Enterobacteriaceae</taxon>
        <taxon>Klebsiella/Raoultella group</taxon>
        <taxon>Klebsiella</taxon>
        <taxon>Klebsiella pneumoniae complex</taxon>
    </lineage>
</organism>
<dbReference type="EMBL" id="UJZG01000009">
    <property type="protein sequence ID" value="SXD96737.1"/>
    <property type="molecule type" value="Genomic_DNA"/>
</dbReference>
<dbReference type="RefSeq" id="WP_025713296.1">
    <property type="nucleotide sequence ID" value="NZ_CAAHGB010000003.1"/>
</dbReference>
<dbReference type="PANTHER" id="PTHR38033">
    <property type="entry name" value="MEMBRANE PROTEIN-RELATED"/>
    <property type="match status" value="1"/>
</dbReference>
<keyword evidence="1" id="KW-0472">Membrane</keyword>
<dbReference type="AlphaFoldDB" id="A0A223U7G0"/>
<evidence type="ECO:0000313" key="4">
    <source>
        <dbReference type="EMBL" id="VVJ84242.1"/>
    </source>
</evidence>
<evidence type="ECO:0000313" key="5">
    <source>
        <dbReference type="Proteomes" id="UP000257712"/>
    </source>
</evidence>
<proteinExistence type="predicted"/>
<feature type="transmembrane region" description="Helical" evidence="1">
    <location>
        <begin position="187"/>
        <end position="204"/>
    </location>
</feature>
<keyword evidence="6" id="KW-1185">Reference proteome</keyword>
<dbReference type="Gene3D" id="1.25.40.590">
    <property type="entry name" value="Type IV / VI secretion system, DotU"/>
    <property type="match status" value="1"/>
</dbReference>
<protein>
    <submittedName>
        <fullName evidence="3">Type IV/VI secretion system protein, DotU family</fullName>
    </submittedName>
    <submittedName>
        <fullName evidence="4">Uncharacterized protein conserved in bacteria</fullName>
    </submittedName>
</protein>
<dbReference type="GeneID" id="69753715"/>
<keyword evidence="1" id="KW-1133">Transmembrane helix</keyword>
<feature type="domain" description="Type IV / VI secretion system DotU" evidence="2">
    <location>
        <begin position="12"/>
        <end position="206"/>
    </location>
</feature>
<accession>A0A6C2VJY2</accession>
<reference evidence="3 5" key="1">
    <citation type="submission" date="2018-08" db="EMBL/GenBank/DDBJ databases">
        <authorList>
            <consortium name="Pathogen Informatics"/>
        </authorList>
    </citation>
    <scope>NUCLEOTIDE SEQUENCE [LARGE SCALE GENOMIC DNA]</scope>
    <source>
        <strain evidence="4 6">EuSCAPE_IL010</strain>
        <strain evidence="3 5">EuSCAPE_IT371</strain>
    </source>
</reference>
<accession>A0A223U7G0</accession>
<dbReference type="PANTHER" id="PTHR38033:SF1">
    <property type="entry name" value="DOTU FAMILY TYPE IV_VI SECRETION SYSTEM PROTEIN"/>
    <property type="match status" value="1"/>
</dbReference>
<dbReference type="InterPro" id="IPR038522">
    <property type="entry name" value="T4/T6SS_DotU_sf"/>
</dbReference>
<gene>
    <name evidence="4" type="ORF">SAMEA3538468_02730</name>
    <name evidence="3" type="ORF">SAMEA3538780_03185</name>
</gene>
<evidence type="ECO:0000313" key="3">
    <source>
        <dbReference type="EMBL" id="SXD96737.1"/>
    </source>
</evidence>
<evidence type="ECO:0000313" key="6">
    <source>
        <dbReference type="Proteomes" id="UP000259400"/>
    </source>
</evidence>
<dbReference type="InterPro" id="IPR017732">
    <property type="entry name" value="T4/T6SS_DotU"/>
</dbReference>
<name>A0A223U7G0_9ENTR</name>
<dbReference type="NCBIfam" id="TIGR03349">
    <property type="entry name" value="IV_VI_DotU"/>
    <property type="match status" value="1"/>
</dbReference>
<dbReference type="Proteomes" id="UP000257712">
    <property type="component" value="Unassembled WGS sequence"/>
</dbReference>
<dbReference type="KEGG" id="kqv:B8P98_05220"/>
<keyword evidence="1" id="KW-0812">Transmembrane</keyword>
<dbReference type="Pfam" id="PF09850">
    <property type="entry name" value="DotU"/>
    <property type="match status" value="1"/>
</dbReference>
<evidence type="ECO:0000256" key="1">
    <source>
        <dbReference type="SAM" id="Phobius"/>
    </source>
</evidence>
<comment type="caution">
    <text evidence="3">The sequence shown here is derived from an EMBL/GenBank/DDBJ whole genome shotgun (WGS) entry which is preliminary data.</text>
</comment>
<evidence type="ECO:0000259" key="2">
    <source>
        <dbReference type="Pfam" id="PF09850"/>
    </source>
</evidence>
<sequence>MTQERKIDIDVLLRDTFLTVVELRQGTSARHGQELYRHCLQQVEGVRERLTAAGFSQQDIEHITYAQCALLDETVLSRDGMDDGQMVWLKNPLQSHFFNTLQAGELLYERMKRVLQEPAPTSAVLTCFHRVLLLGFRGRYQDPESDERQHLIAMFSKRVEPFRVQEDSAVLNVPLTRRQHYLWQSPFCWLLLLMLVLVGVWWGLHSWLNVLVDELLPTGKS</sequence>
<dbReference type="Proteomes" id="UP000259400">
    <property type="component" value="Unassembled WGS sequence"/>
</dbReference>
<dbReference type="EMBL" id="UJYZ02000011">
    <property type="protein sequence ID" value="VVJ84242.1"/>
    <property type="molecule type" value="Genomic_DNA"/>
</dbReference>
<dbReference type="NCBIfam" id="NF038239">
    <property type="entry name" value="T6SS_TssL_short"/>
    <property type="match status" value="1"/>
</dbReference>